<gene>
    <name evidence="2" type="ORF">FLJC2902T_17320</name>
</gene>
<sequence length="94" mass="11443">MFYNFSIYVSFFFNILFVILIIRTFALPYLKKWWNDYTDKKANEAYSKKEQELLDQGNQEFHFEKGRVRVFAKSLEQAKAQYNDMKHKLKKASR</sequence>
<dbReference type="PATRIC" id="fig|1341181.4.peg.1706"/>
<evidence type="ECO:0000313" key="3">
    <source>
        <dbReference type="Proteomes" id="UP000018004"/>
    </source>
</evidence>
<keyword evidence="1" id="KW-1133">Transmembrane helix</keyword>
<evidence type="ECO:0000256" key="1">
    <source>
        <dbReference type="SAM" id="Phobius"/>
    </source>
</evidence>
<dbReference type="Proteomes" id="UP000018004">
    <property type="component" value="Unassembled WGS sequence"/>
</dbReference>
<keyword evidence="1" id="KW-0472">Membrane</keyword>
<evidence type="ECO:0000313" key="2">
    <source>
        <dbReference type="EMBL" id="ESU28380.1"/>
    </source>
</evidence>
<protein>
    <submittedName>
        <fullName evidence="2">Uncharacterized protein</fullName>
    </submittedName>
</protein>
<accession>V6SVC4</accession>
<reference evidence="2 3" key="1">
    <citation type="submission" date="2013-08" db="EMBL/GenBank/DDBJ databases">
        <title>Flavobacterium limnosediminis JC2902 genome sequencing.</title>
        <authorList>
            <person name="Lee K."/>
            <person name="Yi H."/>
            <person name="Park S."/>
            <person name="Chun J."/>
        </authorList>
    </citation>
    <scope>NUCLEOTIDE SEQUENCE [LARGE SCALE GENOMIC DNA]</scope>
    <source>
        <strain evidence="2 3">JC2902</strain>
    </source>
</reference>
<comment type="caution">
    <text evidence="2">The sequence shown here is derived from an EMBL/GenBank/DDBJ whole genome shotgun (WGS) entry which is preliminary data.</text>
</comment>
<name>V6SVC4_9FLAO</name>
<keyword evidence="1" id="KW-0812">Transmembrane</keyword>
<dbReference type="EMBL" id="AVGG01000007">
    <property type="protein sequence ID" value="ESU28380.1"/>
    <property type="molecule type" value="Genomic_DNA"/>
</dbReference>
<organism evidence="2 3">
    <name type="scientific">Flavobacterium limnosediminis JC2902</name>
    <dbReference type="NCBI Taxonomy" id="1341181"/>
    <lineage>
        <taxon>Bacteria</taxon>
        <taxon>Pseudomonadati</taxon>
        <taxon>Bacteroidota</taxon>
        <taxon>Flavobacteriia</taxon>
        <taxon>Flavobacteriales</taxon>
        <taxon>Flavobacteriaceae</taxon>
        <taxon>Flavobacterium</taxon>
    </lineage>
</organism>
<proteinExistence type="predicted"/>
<feature type="transmembrane region" description="Helical" evidence="1">
    <location>
        <begin position="6"/>
        <end position="30"/>
    </location>
</feature>
<keyword evidence="3" id="KW-1185">Reference proteome</keyword>
<dbReference type="eggNOG" id="ENOG5030ZFB">
    <property type="taxonomic scope" value="Bacteria"/>
</dbReference>
<dbReference type="STRING" id="1341181.FLJC2902T_17320"/>
<dbReference type="AlphaFoldDB" id="V6SVC4"/>